<keyword evidence="4" id="KW-0378">Hydrolase</keyword>
<dbReference type="InterPro" id="IPR036866">
    <property type="entry name" value="RibonucZ/Hydroxyglut_hydro"/>
</dbReference>
<comment type="similarity">
    <text evidence="2">Belongs to the metallo-beta-lactamase superfamily.</text>
</comment>
<keyword evidence="3" id="KW-0479">Metal-binding</keyword>
<organism evidence="8 9">
    <name type="scientific">Streptomyces caniscabiei</name>
    <dbReference type="NCBI Taxonomy" id="2746961"/>
    <lineage>
        <taxon>Bacteria</taxon>
        <taxon>Bacillati</taxon>
        <taxon>Actinomycetota</taxon>
        <taxon>Actinomycetes</taxon>
        <taxon>Kitasatosporales</taxon>
        <taxon>Streptomycetaceae</taxon>
        <taxon>Streptomyces</taxon>
    </lineage>
</organism>
<dbReference type="SMART" id="SM00849">
    <property type="entry name" value="Lactamase_B"/>
    <property type="match status" value="1"/>
</dbReference>
<gene>
    <name evidence="8" type="ORF">PV383_32910</name>
</gene>
<feature type="domain" description="Metallo-beta-lactamase" evidence="7">
    <location>
        <begin position="44"/>
        <end position="244"/>
    </location>
</feature>
<comment type="caution">
    <text evidence="8">The sequence shown here is derived from an EMBL/GenBank/DDBJ whole genome shotgun (WGS) entry which is preliminary data.</text>
</comment>
<dbReference type="PANTHER" id="PTHR42978">
    <property type="entry name" value="QUORUM-QUENCHING LACTONASE YTNP-RELATED-RELATED"/>
    <property type="match status" value="1"/>
</dbReference>
<evidence type="ECO:0000256" key="5">
    <source>
        <dbReference type="ARBA" id="ARBA00022833"/>
    </source>
</evidence>
<dbReference type="Gene3D" id="3.60.15.10">
    <property type="entry name" value="Ribonuclease Z/Hydroxyacylglutathione hydrolase-like"/>
    <property type="match status" value="1"/>
</dbReference>
<comment type="cofactor">
    <cofactor evidence="1">
        <name>Zn(2+)</name>
        <dbReference type="ChEBI" id="CHEBI:29105"/>
    </cofactor>
</comment>
<evidence type="ECO:0000259" key="7">
    <source>
        <dbReference type="SMART" id="SM00849"/>
    </source>
</evidence>
<evidence type="ECO:0000313" key="9">
    <source>
        <dbReference type="Proteomes" id="UP001282474"/>
    </source>
</evidence>
<dbReference type="SUPFAM" id="SSF56281">
    <property type="entry name" value="Metallo-hydrolase/oxidoreductase"/>
    <property type="match status" value="1"/>
</dbReference>
<feature type="region of interest" description="Disordered" evidence="6">
    <location>
        <begin position="270"/>
        <end position="292"/>
    </location>
</feature>
<dbReference type="CDD" id="cd07729">
    <property type="entry name" value="AHL_lactonase_MBL-fold"/>
    <property type="match status" value="1"/>
</dbReference>
<evidence type="ECO:0000256" key="4">
    <source>
        <dbReference type="ARBA" id="ARBA00022801"/>
    </source>
</evidence>
<evidence type="ECO:0000256" key="2">
    <source>
        <dbReference type="ARBA" id="ARBA00007749"/>
    </source>
</evidence>
<dbReference type="InterPro" id="IPR051013">
    <property type="entry name" value="MBL_superfamily_lactonases"/>
</dbReference>
<evidence type="ECO:0000313" key="8">
    <source>
        <dbReference type="EMBL" id="MDX3041951.1"/>
    </source>
</evidence>
<dbReference type="PANTHER" id="PTHR42978:SF7">
    <property type="entry name" value="METALLO-HYDROLASE RV2300C-RELATED"/>
    <property type="match status" value="1"/>
</dbReference>
<dbReference type="InterPro" id="IPR001279">
    <property type="entry name" value="Metallo-B-lactamas"/>
</dbReference>
<dbReference type="Pfam" id="PF00753">
    <property type="entry name" value="Lactamase_B"/>
    <property type="match status" value="1"/>
</dbReference>
<reference evidence="8 9" key="1">
    <citation type="journal article" date="2023" name="Microb. Genom.">
        <title>Mesoterricola silvestris gen. nov., sp. nov., Mesoterricola sediminis sp. nov., Geothrix oryzae sp. nov., Geothrix edaphica sp. nov., Geothrix rubra sp. nov., and Geothrix limicola sp. nov., six novel members of Acidobacteriota isolated from soils.</title>
        <authorList>
            <person name="Weisberg A.J."/>
            <person name="Pearce E."/>
            <person name="Kramer C.G."/>
            <person name="Chang J.H."/>
            <person name="Clarke C.R."/>
        </authorList>
    </citation>
    <scope>NUCLEOTIDE SEQUENCE [LARGE SCALE GENOMIC DNA]</scope>
    <source>
        <strain evidence="8 9">NE20-4-1</strain>
    </source>
</reference>
<sequence length="292" mass="32422">MSPPLADDTYEVLIVRYASRTTTRGLVFLNHHLYGEPDGPIGMDYYVWIVRNERRTIVVDTGYSELGGRNRNRGHLIHPGEAFRRLGVESAEATVVLTHAHYDHAGNVDLFQDSRVIVPRTEFDFWTGDCARRFQFHHTVEETEIDHLRAVHEQGRMVFHRGHEEIAPGVELIELGGHSPGQAILTVKTSEGLVLLASDATHYYEELERDLPFLVVADLEAMYRGFDYMNQLIADRQAILVPGHDPGVLDRHRRLDGPIGEFVAVIGGPRVPEDGPGAAGGGPRVPQGGGAV</sequence>
<keyword evidence="9" id="KW-1185">Reference proteome</keyword>
<evidence type="ECO:0000256" key="1">
    <source>
        <dbReference type="ARBA" id="ARBA00001947"/>
    </source>
</evidence>
<proteinExistence type="inferred from homology"/>
<accession>A0ABU4MXI2</accession>
<evidence type="ECO:0000256" key="3">
    <source>
        <dbReference type="ARBA" id="ARBA00022723"/>
    </source>
</evidence>
<evidence type="ECO:0000256" key="6">
    <source>
        <dbReference type="SAM" id="MobiDB-lite"/>
    </source>
</evidence>
<dbReference type="EMBL" id="JARAWJ010000032">
    <property type="protein sequence ID" value="MDX3041951.1"/>
    <property type="molecule type" value="Genomic_DNA"/>
</dbReference>
<name>A0ABU4MXI2_9ACTN</name>
<feature type="compositionally biased region" description="Gly residues" evidence="6">
    <location>
        <begin position="277"/>
        <end position="292"/>
    </location>
</feature>
<keyword evidence="5" id="KW-0862">Zinc</keyword>
<dbReference type="RefSeq" id="WP_196790107.1">
    <property type="nucleotide sequence ID" value="NZ_JABXWF010000028.1"/>
</dbReference>
<protein>
    <submittedName>
        <fullName evidence="8">N-acyl homoserine lactonase family protein</fullName>
    </submittedName>
</protein>
<dbReference type="Proteomes" id="UP001282474">
    <property type="component" value="Unassembled WGS sequence"/>
</dbReference>